<evidence type="ECO:0000313" key="3">
    <source>
        <dbReference type="Proteomes" id="UP000779574"/>
    </source>
</evidence>
<reference evidence="2" key="1">
    <citation type="journal article" date="2021" name="J Fungi (Basel)">
        <title>Virulence traits and population genomics of the black yeast Aureobasidium melanogenum.</title>
        <authorList>
            <person name="Cernosa A."/>
            <person name="Sun X."/>
            <person name="Gostincar C."/>
            <person name="Fang C."/>
            <person name="Gunde-Cimerman N."/>
            <person name="Song Z."/>
        </authorList>
    </citation>
    <scope>NUCLEOTIDE SEQUENCE</scope>
    <source>
        <strain evidence="2">EXF-9911</strain>
    </source>
</reference>
<dbReference type="OrthoDB" id="3943890at2759"/>
<gene>
    <name evidence="2" type="ORF">KCU76_g5819</name>
</gene>
<evidence type="ECO:0000256" key="1">
    <source>
        <dbReference type="SAM" id="MobiDB-lite"/>
    </source>
</evidence>
<name>A0A9P8EKU3_AURME</name>
<evidence type="ECO:0000313" key="2">
    <source>
        <dbReference type="EMBL" id="KAG9693647.1"/>
    </source>
</evidence>
<dbReference type="EMBL" id="JAHFXF010000187">
    <property type="protein sequence ID" value="KAG9693647.1"/>
    <property type="molecule type" value="Genomic_DNA"/>
</dbReference>
<dbReference type="Proteomes" id="UP000779574">
    <property type="component" value="Unassembled WGS sequence"/>
</dbReference>
<feature type="compositionally biased region" description="Basic and acidic residues" evidence="1">
    <location>
        <begin position="427"/>
        <end position="439"/>
    </location>
</feature>
<dbReference type="AlphaFoldDB" id="A0A9P8EKU3"/>
<comment type="caution">
    <text evidence="2">The sequence shown here is derived from an EMBL/GenBank/DDBJ whole genome shotgun (WGS) entry which is preliminary data.</text>
</comment>
<feature type="non-terminal residue" evidence="2">
    <location>
        <position position="707"/>
    </location>
</feature>
<accession>A0A9P8EKU3</accession>
<proteinExistence type="predicted"/>
<sequence length="707" mass="80953">MAPDILKPLEPIFYHNRPAILEGDVFSVLRQSPYVVRSFEFGLADGAVDCSQSYDTASSFADRFWELDHSMRDPVTPHDILLFDIKGSVFDQRLMSNVAQGKNIAFYIGVSMTDSSFVELIPNYNQDPSDEANPLVSLEIDQRKYLSINTDRDSKLALRTQGLNQTNAPFRMPRYMLRDAILRVRDCARSQGQEAYVNPWTQVAFQEWVPRMTTSSRFIKPLESTANFTAYEATMDLYRIIQSQQKTTGMLLDFVGLQPRVADFKLVELSQPPRQVFVQHKLHTKLLSSKNPFSSVNVVARRTAKNPQWYFSATNRFDFFFFQFMISDDPGHRTEFFFLPERVIPDSFFISTDTEQSFDRKDFLRFKIHMDDDHKWVFRLQEIIGQEIQPRKPGQRPLRRLAPIAGVDFELEAEAGMSAEPEMESDSEMHKAGEDDKHNPSVLDTTELQEIEGDWIDPTQPRALDVKALKQSHVRFFEEVMQQCAMRLEGLLVVLSSDHPCGDFAFCRYKWTDVERETYLTHGRTPRAAHHLHAIAPMVPIYLYSRHAGCSFEGPNLKPAVFRRLNACAVPSIMAWDLVGPDSLQSTPPILIPSEDMGITERQYQVFAKESEVKFGDHIGYTPSLSALLNSGRFAAEYSVAKVGPLVYGHNVWGEVWRVLNAFAGVDEFEHPAGMKRQPSVYRQPLRALHQQLAQEFHHLSSTATRR</sequence>
<organism evidence="2 3">
    <name type="scientific">Aureobasidium melanogenum</name>
    <name type="common">Aureobasidium pullulans var. melanogenum</name>
    <dbReference type="NCBI Taxonomy" id="46634"/>
    <lineage>
        <taxon>Eukaryota</taxon>
        <taxon>Fungi</taxon>
        <taxon>Dikarya</taxon>
        <taxon>Ascomycota</taxon>
        <taxon>Pezizomycotina</taxon>
        <taxon>Dothideomycetes</taxon>
        <taxon>Dothideomycetidae</taxon>
        <taxon>Dothideales</taxon>
        <taxon>Saccotheciaceae</taxon>
        <taxon>Aureobasidium</taxon>
    </lineage>
</organism>
<feature type="region of interest" description="Disordered" evidence="1">
    <location>
        <begin position="418"/>
        <end position="441"/>
    </location>
</feature>
<protein>
    <submittedName>
        <fullName evidence="2">Uncharacterized protein</fullName>
    </submittedName>
</protein>
<reference evidence="2" key="2">
    <citation type="submission" date="2021-08" db="EMBL/GenBank/DDBJ databases">
        <authorList>
            <person name="Gostincar C."/>
            <person name="Sun X."/>
            <person name="Song Z."/>
            <person name="Gunde-Cimerman N."/>
        </authorList>
    </citation>
    <scope>NUCLEOTIDE SEQUENCE</scope>
    <source>
        <strain evidence="2">EXF-9911</strain>
    </source>
</reference>